<feature type="compositionally biased region" description="Basic and acidic residues" evidence="1">
    <location>
        <begin position="59"/>
        <end position="69"/>
    </location>
</feature>
<reference evidence="4 5" key="1">
    <citation type="journal article" date="2019" name="Int. J. Syst. Evol. Microbiol.">
        <title>The Global Catalogue of Microorganisms (GCM) 10K type strain sequencing project: providing services to taxonomists for standard genome sequencing and annotation.</title>
        <authorList>
            <consortium name="The Broad Institute Genomics Platform"/>
            <consortium name="The Broad Institute Genome Sequencing Center for Infectious Disease"/>
            <person name="Wu L."/>
            <person name="Ma J."/>
        </authorList>
    </citation>
    <scope>NUCLEOTIDE SEQUENCE [LARGE SCALE GENOMIC DNA]</scope>
    <source>
        <strain evidence="4 5">JCM 12696</strain>
    </source>
</reference>
<feature type="region of interest" description="Disordered" evidence="1">
    <location>
        <begin position="1"/>
        <end position="20"/>
    </location>
</feature>
<dbReference type="RefSeq" id="WP_344269342.1">
    <property type="nucleotide sequence ID" value="NZ_BAAAKV010000003.1"/>
</dbReference>
<gene>
    <name evidence="4" type="ORF">GCM10009654_04670</name>
</gene>
<feature type="region of interest" description="Disordered" evidence="1">
    <location>
        <begin position="41"/>
        <end position="127"/>
    </location>
</feature>
<protein>
    <submittedName>
        <fullName evidence="4">DUF4232 domain-containing protein</fullName>
    </submittedName>
</protein>
<evidence type="ECO:0000259" key="3">
    <source>
        <dbReference type="Pfam" id="PF14016"/>
    </source>
</evidence>
<dbReference type="EMBL" id="BAAAKV010000003">
    <property type="protein sequence ID" value="GAA1152276.1"/>
    <property type="molecule type" value="Genomic_DNA"/>
</dbReference>
<feature type="chain" id="PRO_5046773142" evidence="2">
    <location>
        <begin position="30"/>
        <end position="260"/>
    </location>
</feature>
<keyword evidence="5" id="KW-1185">Reference proteome</keyword>
<feature type="compositionally biased region" description="Low complexity" evidence="1">
    <location>
        <begin position="97"/>
        <end position="119"/>
    </location>
</feature>
<evidence type="ECO:0000313" key="4">
    <source>
        <dbReference type="EMBL" id="GAA1152276.1"/>
    </source>
</evidence>
<comment type="caution">
    <text evidence="4">The sequence shown here is derived from an EMBL/GenBank/DDBJ whole genome shotgun (WGS) entry which is preliminary data.</text>
</comment>
<dbReference type="Proteomes" id="UP001501371">
    <property type="component" value="Unassembled WGS sequence"/>
</dbReference>
<proteinExistence type="predicted"/>
<feature type="domain" description="DUF4232" evidence="3">
    <location>
        <begin position="125"/>
        <end position="252"/>
    </location>
</feature>
<keyword evidence="2" id="KW-0732">Signal</keyword>
<evidence type="ECO:0000256" key="1">
    <source>
        <dbReference type="SAM" id="MobiDB-lite"/>
    </source>
</evidence>
<dbReference type="Pfam" id="PF14016">
    <property type="entry name" value="DUF4232"/>
    <property type="match status" value="1"/>
</dbReference>
<sequence>MSGIRNSRTRNSRTSRTRLVGAAASVVLAALSLTACSEGTGIKDAGAAAPAGASVNESPSKDTSDKSEESASQEAMGGESASSADEQSEGTGGSEEAAANTAGTKAPASAGKNASGSSSTPVTCEGSNTKTVASVLKRPLNHMLLTVTNTGSKPCFLYTYPAVAFGEAQSVPPVMEDTQPQAVVTLEPGQSGYAAVILSAGDGSGSNGRTENSLSVYFHGRSGNESVGKGATPALPADGVHIDDSLRVTYWQQEMENALS</sequence>
<name>A0ABN1UIP2_9ACTN</name>
<accession>A0ABN1UIP2</accession>
<evidence type="ECO:0000313" key="5">
    <source>
        <dbReference type="Proteomes" id="UP001501371"/>
    </source>
</evidence>
<evidence type="ECO:0000256" key="2">
    <source>
        <dbReference type="SAM" id="SignalP"/>
    </source>
</evidence>
<organism evidence="4 5">
    <name type="scientific">Streptomyces hebeiensis</name>
    <dbReference type="NCBI Taxonomy" id="229486"/>
    <lineage>
        <taxon>Bacteria</taxon>
        <taxon>Bacillati</taxon>
        <taxon>Actinomycetota</taxon>
        <taxon>Actinomycetes</taxon>
        <taxon>Kitasatosporales</taxon>
        <taxon>Streptomycetaceae</taxon>
        <taxon>Streptomyces</taxon>
    </lineage>
</organism>
<feature type="signal peptide" evidence="2">
    <location>
        <begin position="1"/>
        <end position="29"/>
    </location>
</feature>
<feature type="compositionally biased region" description="Basic residues" evidence="1">
    <location>
        <begin position="7"/>
        <end position="16"/>
    </location>
</feature>
<dbReference type="InterPro" id="IPR025326">
    <property type="entry name" value="DUF4232"/>
</dbReference>